<accession>A0A552HF23</accession>
<gene>
    <name evidence="1" type="ORF">EWV77_18200</name>
</gene>
<dbReference type="AlphaFoldDB" id="A0A552HF23"/>
<dbReference type="EMBL" id="SFAZ01000258">
    <property type="protein sequence ID" value="TRU69766.1"/>
    <property type="molecule type" value="Genomic_DNA"/>
</dbReference>
<dbReference type="Proteomes" id="UP000320674">
    <property type="component" value="Unassembled WGS sequence"/>
</dbReference>
<reference evidence="1 2" key="1">
    <citation type="submission" date="2019-01" db="EMBL/GenBank/DDBJ databases">
        <title>Coherence of Microcystis species and biogeography revealed through population genomics.</title>
        <authorList>
            <person name="Perez-Carrascal O.M."/>
            <person name="Terrat Y."/>
            <person name="Giani A."/>
            <person name="Fortin N."/>
            <person name="Tromas N."/>
            <person name="Shapiro B.J."/>
        </authorList>
    </citation>
    <scope>NUCLEOTIDE SEQUENCE [LARGE SCALE GENOMIC DNA]</scope>
    <source>
        <strain evidence="1">Mv_BB_P_19951000_S68D</strain>
    </source>
</reference>
<evidence type="ECO:0000313" key="1">
    <source>
        <dbReference type="EMBL" id="TRU69766.1"/>
    </source>
</evidence>
<sequence length="114" mass="12566">MIIAIFSTPKPPTKPSRKAAVKSVISYQLSVISYQLSVGKLSDLSFKWGLLKNPRSAEGAGSRRPDSNGFCPQCRGELRSPKRYMIKAQVPYQKPRLPLGITVNQLVFAKAICS</sequence>
<name>A0A552HF23_MICVR</name>
<comment type="caution">
    <text evidence="1">The sequence shown here is derived from an EMBL/GenBank/DDBJ whole genome shotgun (WGS) entry which is preliminary data.</text>
</comment>
<evidence type="ECO:0000313" key="2">
    <source>
        <dbReference type="Proteomes" id="UP000320674"/>
    </source>
</evidence>
<proteinExistence type="predicted"/>
<protein>
    <submittedName>
        <fullName evidence="1">Uncharacterized protein</fullName>
    </submittedName>
</protein>
<organism evidence="1 2">
    <name type="scientific">Microcystis viridis Mv_BB_P_19951000_S68D</name>
    <dbReference type="NCBI Taxonomy" id="2486270"/>
    <lineage>
        <taxon>Bacteria</taxon>
        <taxon>Bacillati</taxon>
        <taxon>Cyanobacteriota</taxon>
        <taxon>Cyanophyceae</taxon>
        <taxon>Oscillatoriophycideae</taxon>
        <taxon>Chroococcales</taxon>
        <taxon>Microcystaceae</taxon>
        <taxon>Microcystis</taxon>
    </lineage>
</organism>